<reference evidence="2 3" key="1">
    <citation type="submission" date="2019-04" db="EMBL/GenBank/DDBJ databases">
        <authorList>
            <consortium name="DOE Joint Genome Institute"/>
            <person name="Mondo S."/>
            <person name="Kjaerbolling I."/>
            <person name="Vesth T."/>
            <person name="Frisvad J.C."/>
            <person name="Nybo J.L."/>
            <person name="Theobald S."/>
            <person name="Kildgaard S."/>
            <person name="Isbrandt T."/>
            <person name="Kuo A."/>
            <person name="Sato A."/>
            <person name="Lyhne E.K."/>
            <person name="Kogle M.E."/>
            <person name="Wiebenga A."/>
            <person name="Kun R.S."/>
            <person name="Lubbers R.J."/>
            <person name="Makela M.R."/>
            <person name="Barry K."/>
            <person name="Chovatia M."/>
            <person name="Clum A."/>
            <person name="Daum C."/>
            <person name="Haridas S."/>
            <person name="He G."/>
            <person name="LaButti K."/>
            <person name="Lipzen A."/>
            <person name="Riley R."/>
            <person name="Salamov A."/>
            <person name="Simmons B.A."/>
            <person name="Magnuson J.K."/>
            <person name="Henrissat B."/>
            <person name="Mortensen U.H."/>
            <person name="Larsen T.O."/>
            <person name="Devries R.P."/>
            <person name="Grigoriev I.V."/>
            <person name="Machida M."/>
            <person name="Baker S.E."/>
            <person name="Andersen M.R."/>
            <person name="Cantor M.N."/>
            <person name="Hua S.X."/>
        </authorList>
    </citation>
    <scope>NUCLEOTIDE SEQUENCE [LARGE SCALE GENOMIC DNA]</scope>
    <source>
        <strain evidence="2 3">CBS 119388</strain>
    </source>
</reference>
<dbReference type="RefSeq" id="XP_031940804.1">
    <property type="nucleotide sequence ID" value="XM_032078771.1"/>
</dbReference>
<name>A0A5N7DBF4_9EURO</name>
<dbReference type="EMBL" id="ML736776">
    <property type="protein sequence ID" value="KAE8403485.1"/>
    <property type="molecule type" value="Genomic_DNA"/>
</dbReference>
<dbReference type="GeneID" id="43663462"/>
<keyword evidence="1" id="KW-0812">Transmembrane</keyword>
<organism evidence="2 3">
    <name type="scientific">Aspergillus pseudonomiae</name>
    <dbReference type="NCBI Taxonomy" id="1506151"/>
    <lineage>
        <taxon>Eukaryota</taxon>
        <taxon>Fungi</taxon>
        <taxon>Dikarya</taxon>
        <taxon>Ascomycota</taxon>
        <taxon>Pezizomycotina</taxon>
        <taxon>Eurotiomycetes</taxon>
        <taxon>Eurotiomycetidae</taxon>
        <taxon>Eurotiales</taxon>
        <taxon>Aspergillaceae</taxon>
        <taxon>Aspergillus</taxon>
        <taxon>Aspergillus subgen. Circumdati</taxon>
    </lineage>
</organism>
<accession>A0A5N7DBF4</accession>
<dbReference type="Proteomes" id="UP000325579">
    <property type="component" value="Unassembled WGS sequence"/>
</dbReference>
<keyword evidence="3" id="KW-1185">Reference proteome</keyword>
<gene>
    <name evidence="2" type="ORF">BDV37DRAFT_135553</name>
</gene>
<evidence type="ECO:0000256" key="1">
    <source>
        <dbReference type="SAM" id="Phobius"/>
    </source>
</evidence>
<proteinExistence type="predicted"/>
<feature type="transmembrane region" description="Helical" evidence="1">
    <location>
        <begin position="6"/>
        <end position="24"/>
    </location>
</feature>
<keyword evidence="1" id="KW-0472">Membrane</keyword>
<protein>
    <submittedName>
        <fullName evidence="2">Uncharacterized protein</fullName>
    </submittedName>
</protein>
<evidence type="ECO:0000313" key="2">
    <source>
        <dbReference type="EMBL" id="KAE8403485.1"/>
    </source>
</evidence>
<dbReference type="OrthoDB" id="10616694at2759"/>
<evidence type="ECO:0000313" key="3">
    <source>
        <dbReference type="Proteomes" id="UP000325579"/>
    </source>
</evidence>
<dbReference type="AlphaFoldDB" id="A0A5N7DBF4"/>
<sequence length="116" mass="13375">MGGGRFLGLAWHYIDLVHIFHLLFSLLRLFSPSRSFSICSSLPSSILFFAYLSFYFDHLFLQYFLFASSDCFTSIPFPLVFLSSPLSNTLLLHDPSKFKYLATSYQTGPQSCQHRR</sequence>
<keyword evidence="1" id="KW-1133">Transmembrane helix</keyword>